<comment type="caution">
    <text evidence="3">The sequence shown here is derived from an EMBL/GenBank/DDBJ whole genome shotgun (WGS) entry which is preliminary data.</text>
</comment>
<comment type="similarity">
    <text evidence="1">Belongs to the ParD antitoxin family.</text>
</comment>
<organism evidence="3 4">
    <name type="scientific">Agrobacterium tumefaciens</name>
    <dbReference type="NCBI Taxonomy" id="358"/>
    <lineage>
        <taxon>Bacteria</taxon>
        <taxon>Pseudomonadati</taxon>
        <taxon>Pseudomonadota</taxon>
        <taxon>Alphaproteobacteria</taxon>
        <taxon>Hyphomicrobiales</taxon>
        <taxon>Rhizobiaceae</taxon>
        <taxon>Rhizobium/Agrobacterium group</taxon>
        <taxon>Agrobacterium</taxon>
        <taxon>Agrobacterium tumefaciens complex</taxon>
    </lineage>
</organism>
<dbReference type="RefSeq" id="WP_142859906.1">
    <property type="nucleotide sequence ID" value="NZ_SGOE01000012.1"/>
</dbReference>
<dbReference type="Pfam" id="PF03693">
    <property type="entry name" value="ParD_antitoxin"/>
    <property type="match status" value="1"/>
</dbReference>
<dbReference type="Gene3D" id="6.10.10.120">
    <property type="entry name" value="Antitoxin ParD1-like"/>
    <property type="match status" value="1"/>
</dbReference>
<protein>
    <submittedName>
        <fullName evidence="3">Type II toxin-antitoxin system ParD family antitoxin</fullName>
    </submittedName>
</protein>
<evidence type="ECO:0000256" key="2">
    <source>
        <dbReference type="ARBA" id="ARBA00022649"/>
    </source>
</evidence>
<accession>A0A546XGN7</accession>
<name>A0A546XGN7_AGRTU</name>
<proteinExistence type="inferred from homology"/>
<dbReference type="NCBIfam" id="TIGR02606">
    <property type="entry name" value="antidote_CC2985"/>
    <property type="match status" value="1"/>
</dbReference>
<dbReference type="InterPro" id="IPR022789">
    <property type="entry name" value="ParD"/>
</dbReference>
<evidence type="ECO:0000313" key="4">
    <source>
        <dbReference type="Proteomes" id="UP000317023"/>
    </source>
</evidence>
<dbReference type="AlphaFoldDB" id="A0A546XGN7"/>
<dbReference type="GO" id="GO:0006355">
    <property type="term" value="P:regulation of DNA-templated transcription"/>
    <property type="evidence" value="ECO:0007669"/>
    <property type="project" value="InterPro"/>
</dbReference>
<evidence type="ECO:0000313" key="3">
    <source>
        <dbReference type="EMBL" id="TRA99923.1"/>
    </source>
</evidence>
<dbReference type="PANTHER" id="PTHR36582:SF2">
    <property type="entry name" value="ANTITOXIN PARD"/>
    <property type="match status" value="1"/>
</dbReference>
<gene>
    <name evidence="3" type="ORF">EXN61_25535</name>
</gene>
<keyword evidence="2" id="KW-1277">Toxin-antitoxin system</keyword>
<dbReference type="InterPro" id="IPR038296">
    <property type="entry name" value="ParD_sf"/>
</dbReference>
<sequence>MQAAEKISITMTPEMLRIIRETVDAGEYASTSEVVRDAMRIWQRERQEHAERLNAIRARIRQSLDDPRPSLSAEDAEAELRRFMDGQDNAA</sequence>
<dbReference type="CDD" id="cd22231">
    <property type="entry name" value="RHH_NikR_HicB-like"/>
    <property type="match status" value="1"/>
</dbReference>
<reference evidence="3 4" key="1">
    <citation type="journal article" date="2019" name="Appl. Microbiol. Biotechnol.">
        <title>Differential efficiency of wild type rhizogenic strains for rol gene transformation of plants.</title>
        <authorList>
            <person name="Desmet S."/>
            <person name="De Keyser E."/>
            <person name="Van Vaerenbergh J."/>
            <person name="Baeyen S."/>
            <person name="Van Huylenbroeck J."/>
            <person name="Geelen D."/>
            <person name="Dhooghe E."/>
        </authorList>
    </citation>
    <scope>NUCLEOTIDE SEQUENCE [LARGE SCALE GENOMIC DNA]</scope>
    <source>
        <strain evidence="3 4">MAFF210266</strain>
    </source>
</reference>
<dbReference type="PANTHER" id="PTHR36582">
    <property type="entry name" value="ANTITOXIN PARD"/>
    <property type="match status" value="1"/>
</dbReference>
<dbReference type="InterPro" id="IPR010985">
    <property type="entry name" value="Ribbon_hlx_hlx"/>
</dbReference>
<evidence type="ECO:0000256" key="1">
    <source>
        <dbReference type="ARBA" id="ARBA00008580"/>
    </source>
</evidence>
<dbReference type="Proteomes" id="UP000317023">
    <property type="component" value="Unassembled WGS sequence"/>
</dbReference>
<dbReference type="EMBL" id="SGOE01000012">
    <property type="protein sequence ID" value="TRA99923.1"/>
    <property type="molecule type" value="Genomic_DNA"/>
</dbReference>
<dbReference type="SUPFAM" id="SSF47598">
    <property type="entry name" value="Ribbon-helix-helix"/>
    <property type="match status" value="1"/>
</dbReference>